<gene>
    <name evidence="2" type="ORF">HH212_22405</name>
</gene>
<feature type="region of interest" description="Disordered" evidence="1">
    <location>
        <begin position="411"/>
        <end position="440"/>
    </location>
</feature>
<reference evidence="2 3" key="1">
    <citation type="submission" date="2020-04" db="EMBL/GenBank/DDBJ databases">
        <title>Genome sequencing of novel species.</title>
        <authorList>
            <person name="Heo J."/>
            <person name="Kim S.-J."/>
            <person name="Kim J.-S."/>
            <person name="Hong S.-B."/>
            <person name="Kwon S.-W."/>
        </authorList>
    </citation>
    <scope>NUCLEOTIDE SEQUENCE [LARGE SCALE GENOMIC DNA]</scope>
    <source>
        <strain evidence="2 3">GN2-R2</strain>
    </source>
</reference>
<dbReference type="KEGG" id="mfy:HH212_22405"/>
<dbReference type="SMART" id="SM01236">
    <property type="entry name" value="Haem_oxygenase_2"/>
    <property type="match status" value="1"/>
</dbReference>
<dbReference type="Gene3D" id="1.20.910.10">
    <property type="entry name" value="Heme oxygenase-like"/>
    <property type="match status" value="1"/>
</dbReference>
<evidence type="ECO:0000256" key="1">
    <source>
        <dbReference type="SAM" id="MobiDB-lite"/>
    </source>
</evidence>
<protein>
    <submittedName>
        <fullName evidence="2">Iron-containing redox enzyme family protein</fullName>
    </submittedName>
</protein>
<evidence type="ECO:0000313" key="3">
    <source>
        <dbReference type="Proteomes" id="UP000502415"/>
    </source>
</evidence>
<name>A0A7Z2W065_9BURK</name>
<keyword evidence="3" id="KW-1185">Reference proteome</keyword>
<dbReference type="EMBL" id="CP051685">
    <property type="protein sequence ID" value="QJE02434.1"/>
    <property type="molecule type" value="Genomic_DNA"/>
</dbReference>
<dbReference type="RefSeq" id="WP_170204521.1">
    <property type="nucleotide sequence ID" value="NZ_CP051685.1"/>
</dbReference>
<dbReference type="Pfam" id="PF14518">
    <property type="entry name" value="Haem_oxygenas_2"/>
    <property type="match status" value="1"/>
</dbReference>
<sequence length="486" mass="53724">MTPSLVVDSPERLAAATPVAPVTSAKALYFALLDNPESVSAGARAFLRAQIEAARAEPEELPEEPSQLVGWVQGRSEAVGLSYREYLAARKNGAARRYFTTKSHALAFLKGVAPTKLVDGAWLYGVLSRWENPDFHPLIKTYLEELGDGVPDKNHVTLYRRLLAAHGCDQWDNLSEDHFVQGAIQLALAYHADEFLPEVVGFNLGYEQLPLHLLISSYELNELGIDPYYFTLHITVDNAGSGHAFKAVQAVRNLMAQSSDPAAFYRRVLDGYRMNELGAGTTSVIAGFDLEAELTEIFTSKAVVGKNMHSDYCRVAGRSINEWLADPAQMPAFLGALEQAGWIKRGEDAENSRFWRLIQGERAEMFGVFSPYEQQVLRDWIQSTRDAGASSRTGRVLSHRARQRALDTLNQHTGRSGYPERGLIRRRSANGEAGGDGELRRLEQDVADAAGKGEAMTMLARRMSPSVHHTAIGLMATRMYSRLLDA</sequence>
<accession>A0A7Z2W065</accession>
<organism evidence="2 3">
    <name type="scientific">Massilia forsythiae</name>
    <dbReference type="NCBI Taxonomy" id="2728020"/>
    <lineage>
        <taxon>Bacteria</taxon>
        <taxon>Pseudomonadati</taxon>
        <taxon>Pseudomonadota</taxon>
        <taxon>Betaproteobacteria</taxon>
        <taxon>Burkholderiales</taxon>
        <taxon>Oxalobacteraceae</taxon>
        <taxon>Telluria group</taxon>
        <taxon>Massilia</taxon>
    </lineage>
</organism>
<proteinExistence type="predicted"/>
<dbReference type="InterPro" id="IPR016084">
    <property type="entry name" value="Haem_Oase-like_multi-hlx"/>
</dbReference>
<dbReference type="AlphaFoldDB" id="A0A7Z2W065"/>
<dbReference type="Proteomes" id="UP000502415">
    <property type="component" value="Chromosome"/>
</dbReference>
<evidence type="ECO:0000313" key="2">
    <source>
        <dbReference type="EMBL" id="QJE02434.1"/>
    </source>
</evidence>